<dbReference type="InterPro" id="IPR006115">
    <property type="entry name" value="6PGDH_NADP-bd"/>
</dbReference>
<sequence length="126" mass="13078">MTALTSVSVIGLGAMGYVIAETFVKAGFSTTVWNRSIEKASPLAAKGAHVAKTVVKAVEANKLIIICVLDNNVVDDILTLAGSSLRDRIVINYTHGIPGDAIASSKIVAANGGQYLDSAILHTPQS</sequence>
<dbReference type="OrthoDB" id="435038at2759"/>
<gene>
    <name evidence="2" type="ORF">BGW38_008420</name>
</gene>
<feature type="domain" description="6-phosphogluconate dehydrogenase NADP-binding" evidence="1">
    <location>
        <begin position="7"/>
        <end position="119"/>
    </location>
</feature>
<accession>A0A9P6K9J5</accession>
<organism evidence="2 3">
    <name type="scientific">Lunasporangiospora selenospora</name>
    <dbReference type="NCBI Taxonomy" id="979761"/>
    <lineage>
        <taxon>Eukaryota</taxon>
        <taxon>Fungi</taxon>
        <taxon>Fungi incertae sedis</taxon>
        <taxon>Mucoromycota</taxon>
        <taxon>Mortierellomycotina</taxon>
        <taxon>Mortierellomycetes</taxon>
        <taxon>Mortierellales</taxon>
        <taxon>Mortierellaceae</taxon>
        <taxon>Lunasporangiospora</taxon>
    </lineage>
</organism>
<dbReference type="SUPFAM" id="SSF51735">
    <property type="entry name" value="NAD(P)-binding Rossmann-fold domains"/>
    <property type="match status" value="1"/>
</dbReference>
<dbReference type="EMBL" id="JAABOA010005796">
    <property type="protein sequence ID" value="KAF9573470.1"/>
    <property type="molecule type" value="Genomic_DNA"/>
</dbReference>
<dbReference type="GO" id="GO:0000785">
    <property type="term" value="C:chromatin"/>
    <property type="evidence" value="ECO:0007669"/>
    <property type="project" value="TreeGrafter"/>
</dbReference>
<dbReference type="Pfam" id="PF03446">
    <property type="entry name" value="NAD_binding_2"/>
    <property type="match status" value="1"/>
</dbReference>
<dbReference type="GO" id="GO:0003677">
    <property type="term" value="F:DNA binding"/>
    <property type="evidence" value="ECO:0007669"/>
    <property type="project" value="TreeGrafter"/>
</dbReference>
<evidence type="ECO:0000259" key="1">
    <source>
        <dbReference type="Pfam" id="PF03446"/>
    </source>
</evidence>
<dbReference type="GO" id="GO:0140673">
    <property type="term" value="P:transcription elongation-coupled chromatin remodeling"/>
    <property type="evidence" value="ECO:0007669"/>
    <property type="project" value="TreeGrafter"/>
</dbReference>
<dbReference type="PANTHER" id="PTHR43580">
    <property type="entry name" value="OXIDOREDUCTASE GLYR1-RELATED"/>
    <property type="match status" value="1"/>
</dbReference>
<keyword evidence="3" id="KW-1185">Reference proteome</keyword>
<evidence type="ECO:0000313" key="2">
    <source>
        <dbReference type="EMBL" id="KAF9573470.1"/>
    </source>
</evidence>
<reference evidence="2" key="1">
    <citation type="journal article" date="2020" name="Fungal Divers.">
        <title>Resolving the Mortierellaceae phylogeny through synthesis of multi-gene phylogenetics and phylogenomics.</title>
        <authorList>
            <person name="Vandepol N."/>
            <person name="Liber J."/>
            <person name="Desiro A."/>
            <person name="Na H."/>
            <person name="Kennedy M."/>
            <person name="Barry K."/>
            <person name="Grigoriev I.V."/>
            <person name="Miller A.N."/>
            <person name="O'Donnell K."/>
            <person name="Stajich J.E."/>
            <person name="Bonito G."/>
        </authorList>
    </citation>
    <scope>NUCLEOTIDE SEQUENCE</scope>
    <source>
        <strain evidence="2">KOD1015</strain>
    </source>
</reference>
<name>A0A9P6K9J5_9FUNG</name>
<protein>
    <recommendedName>
        <fullName evidence="1">6-phosphogluconate dehydrogenase NADP-binding domain-containing protein</fullName>
    </recommendedName>
</protein>
<dbReference type="InterPro" id="IPR051265">
    <property type="entry name" value="HIBADH-related_NP60_sf"/>
</dbReference>
<dbReference type="Proteomes" id="UP000780801">
    <property type="component" value="Unassembled WGS sequence"/>
</dbReference>
<dbReference type="PANTHER" id="PTHR43580:SF2">
    <property type="entry name" value="CYTOKINE-LIKE NUCLEAR FACTOR N-PAC"/>
    <property type="match status" value="1"/>
</dbReference>
<dbReference type="GO" id="GO:0050661">
    <property type="term" value="F:NADP binding"/>
    <property type="evidence" value="ECO:0007669"/>
    <property type="project" value="InterPro"/>
</dbReference>
<dbReference type="AlphaFoldDB" id="A0A9P6K9J5"/>
<dbReference type="GO" id="GO:0031491">
    <property type="term" value="F:nucleosome binding"/>
    <property type="evidence" value="ECO:0007669"/>
    <property type="project" value="TreeGrafter"/>
</dbReference>
<dbReference type="Gene3D" id="3.40.50.720">
    <property type="entry name" value="NAD(P)-binding Rossmann-like Domain"/>
    <property type="match status" value="1"/>
</dbReference>
<dbReference type="InterPro" id="IPR036291">
    <property type="entry name" value="NAD(P)-bd_dom_sf"/>
</dbReference>
<proteinExistence type="predicted"/>
<comment type="caution">
    <text evidence="2">The sequence shown here is derived from an EMBL/GenBank/DDBJ whole genome shotgun (WGS) entry which is preliminary data.</text>
</comment>
<evidence type="ECO:0000313" key="3">
    <source>
        <dbReference type="Proteomes" id="UP000780801"/>
    </source>
</evidence>
<feature type="non-terminal residue" evidence="2">
    <location>
        <position position="126"/>
    </location>
</feature>